<evidence type="ECO:0000256" key="2">
    <source>
        <dbReference type="SAM" id="SignalP"/>
    </source>
</evidence>
<feature type="compositionally biased region" description="Low complexity" evidence="1">
    <location>
        <begin position="414"/>
        <end position="565"/>
    </location>
</feature>
<sequence>MLAALLAWATLRAVWAPWTAAPAASAAPGAAADTAPAPRVRAVAPAGLPAGPGRSGSAAGRRAAHRTLREGALFWAAPAGLPPAREFSAASGYSLLPPGQTCSDVGLDDPLDSTECFVTAAPEVAVDTNSTYVFSGPNGGIRCVYDVLLDMLVFAETQSAYTYGNDQYRFICRGIYTTTITTGTTALASSSATTTSYQDYTLLPPGQTCYEAGMQDVTEHAECFGPAMVLLNLSSATTEDYTGEFMSFTCVYVGSKSTIRFGDSTSETAVANPNYQYICIGVLTSTASSSTTRSSSATSSTTVTRASATSSLTSLSATTFSSVNYALLPAGLTCSQAGMRDITSSAECFGLARAVVGFGNAHTSDYTGLHVAFTCVHHVPSSKVYFGSSSDTAEAHADYEYICIGVLTTTASSSTTRTRSSTATSMSASSTSDSSTSNTSTTFTSSTASSSTSATSTTTDSSTSGTSTTTRSTTSATSSTSATSTTATTSSTRSITSTASSTTTTSTTGSSSTTHSTTTATSSTTTTGTSRTTRSTTSATSSTSVTSTTGTSNTTRSTTSATSSSTHRDHHDNHLHAQQQ</sequence>
<dbReference type="EMBL" id="CAUYUJ010015380">
    <property type="protein sequence ID" value="CAK0853193.1"/>
    <property type="molecule type" value="Genomic_DNA"/>
</dbReference>
<evidence type="ECO:0000313" key="4">
    <source>
        <dbReference type="Proteomes" id="UP001189429"/>
    </source>
</evidence>
<evidence type="ECO:0008006" key="5">
    <source>
        <dbReference type="Google" id="ProtNLM"/>
    </source>
</evidence>
<keyword evidence="2" id="KW-0732">Signal</keyword>
<name>A0ABN9U483_9DINO</name>
<evidence type="ECO:0000313" key="3">
    <source>
        <dbReference type="EMBL" id="CAK0853193.1"/>
    </source>
</evidence>
<feature type="chain" id="PRO_5046415501" description="Subtilisin" evidence="2">
    <location>
        <begin position="17"/>
        <end position="580"/>
    </location>
</feature>
<keyword evidence="4" id="KW-1185">Reference proteome</keyword>
<evidence type="ECO:0000256" key="1">
    <source>
        <dbReference type="SAM" id="MobiDB-lite"/>
    </source>
</evidence>
<feature type="signal peptide" evidence="2">
    <location>
        <begin position="1"/>
        <end position="16"/>
    </location>
</feature>
<accession>A0ABN9U483</accession>
<organism evidence="3 4">
    <name type="scientific">Prorocentrum cordatum</name>
    <dbReference type="NCBI Taxonomy" id="2364126"/>
    <lineage>
        <taxon>Eukaryota</taxon>
        <taxon>Sar</taxon>
        <taxon>Alveolata</taxon>
        <taxon>Dinophyceae</taxon>
        <taxon>Prorocentrales</taxon>
        <taxon>Prorocentraceae</taxon>
        <taxon>Prorocentrum</taxon>
    </lineage>
</organism>
<comment type="caution">
    <text evidence="3">The sequence shown here is derived from an EMBL/GenBank/DDBJ whole genome shotgun (WGS) entry which is preliminary data.</text>
</comment>
<gene>
    <name evidence="3" type="ORF">PCOR1329_LOCUS44754</name>
</gene>
<feature type="region of interest" description="Disordered" evidence="1">
    <location>
        <begin position="414"/>
        <end position="580"/>
    </location>
</feature>
<feature type="compositionally biased region" description="Basic and acidic residues" evidence="1">
    <location>
        <begin position="566"/>
        <end position="580"/>
    </location>
</feature>
<dbReference type="Proteomes" id="UP001189429">
    <property type="component" value="Unassembled WGS sequence"/>
</dbReference>
<reference evidence="3" key="1">
    <citation type="submission" date="2023-10" db="EMBL/GenBank/DDBJ databases">
        <authorList>
            <person name="Chen Y."/>
            <person name="Shah S."/>
            <person name="Dougan E. K."/>
            <person name="Thang M."/>
            <person name="Chan C."/>
        </authorList>
    </citation>
    <scope>NUCLEOTIDE SEQUENCE [LARGE SCALE GENOMIC DNA]</scope>
</reference>
<protein>
    <recommendedName>
        <fullName evidence="5">Subtilisin</fullName>
    </recommendedName>
</protein>
<proteinExistence type="predicted"/>